<keyword evidence="2 5" id="KW-0378">Hydrolase</keyword>
<dbReference type="InterPro" id="IPR014016">
    <property type="entry name" value="UvrD-like_ATP-bd"/>
</dbReference>
<comment type="caution">
    <text evidence="8">The sequence shown here is derived from an EMBL/GenBank/DDBJ whole genome shotgun (WGS) entry which is preliminary data.</text>
</comment>
<dbReference type="InterPro" id="IPR027785">
    <property type="entry name" value="UvrD-like_helicase_C"/>
</dbReference>
<evidence type="ECO:0000313" key="9">
    <source>
        <dbReference type="Proteomes" id="UP000018559"/>
    </source>
</evidence>
<organism evidence="8 9">
    <name type="scientific">Ligilactobacillus equi DPC 6820</name>
    <dbReference type="NCBI Taxonomy" id="1392007"/>
    <lineage>
        <taxon>Bacteria</taxon>
        <taxon>Bacillati</taxon>
        <taxon>Bacillota</taxon>
        <taxon>Bacilli</taxon>
        <taxon>Lactobacillales</taxon>
        <taxon>Lactobacillaceae</taxon>
        <taxon>Ligilactobacillus</taxon>
    </lineage>
</organism>
<keyword evidence="9" id="KW-1185">Reference proteome</keyword>
<accession>V7HUR3</accession>
<dbReference type="InterPro" id="IPR027417">
    <property type="entry name" value="P-loop_NTPase"/>
</dbReference>
<keyword evidence="6" id="KW-0175">Coiled coil</keyword>
<dbReference type="Pfam" id="PF00580">
    <property type="entry name" value="UvrD-helicase"/>
    <property type="match status" value="1"/>
</dbReference>
<evidence type="ECO:0000256" key="6">
    <source>
        <dbReference type="SAM" id="Coils"/>
    </source>
</evidence>
<evidence type="ECO:0000313" key="8">
    <source>
        <dbReference type="EMBL" id="ETA73642.1"/>
    </source>
</evidence>
<dbReference type="NCBIfam" id="NF041464">
    <property type="entry name" value="HelD_BACSU"/>
    <property type="match status" value="1"/>
</dbReference>
<dbReference type="GO" id="GO:0005524">
    <property type="term" value="F:ATP binding"/>
    <property type="evidence" value="ECO:0007669"/>
    <property type="project" value="UniProtKB-UniRule"/>
</dbReference>
<evidence type="ECO:0000256" key="5">
    <source>
        <dbReference type="PROSITE-ProRule" id="PRU00560"/>
    </source>
</evidence>
<keyword evidence="1 5" id="KW-0547">Nucleotide-binding</keyword>
<keyword evidence="4 5" id="KW-0067">ATP-binding</keyword>
<evidence type="ECO:0000256" key="1">
    <source>
        <dbReference type="ARBA" id="ARBA00022741"/>
    </source>
</evidence>
<evidence type="ECO:0000256" key="2">
    <source>
        <dbReference type="ARBA" id="ARBA00022801"/>
    </source>
</evidence>
<dbReference type="EMBL" id="AWWH01000166">
    <property type="protein sequence ID" value="ETA73642.1"/>
    <property type="molecule type" value="Genomic_DNA"/>
</dbReference>
<gene>
    <name evidence="8" type="ORF">LEQ_0108c</name>
</gene>
<dbReference type="GO" id="GO:0043138">
    <property type="term" value="F:3'-5' DNA helicase activity"/>
    <property type="evidence" value="ECO:0007669"/>
    <property type="project" value="TreeGrafter"/>
</dbReference>
<dbReference type="PATRIC" id="fig|1392007.3.peg.1545"/>
<dbReference type="GO" id="GO:0000725">
    <property type="term" value="P:recombinational repair"/>
    <property type="evidence" value="ECO:0007669"/>
    <property type="project" value="TreeGrafter"/>
</dbReference>
<dbReference type="SUPFAM" id="SSF52540">
    <property type="entry name" value="P-loop containing nucleoside triphosphate hydrolases"/>
    <property type="match status" value="1"/>
</dbReference>
<dbReference type="Gene3D" id="3.40.50.300">
    <property type="entry name" value="P-loop containing nucleotide triphosphate hydrolases"/>
    <property type="match status" value="2"/>
</dbReference>
<evidence type="ECO:0000256" key="3">
    <source>
        <dbReference type="ARBA" id="ARBA00022806"/>
    </source>
</evidence>
<dbReference type="InterPro" id="IPR000212">
    <property type="entry name" value="DNA_helicase_UvrD/REP"/>
</dbReference>
<name>V7HUR3_9LACO</name>
<dbReference type="GO" id="GO:0005829">
    <property type="term" value="C:cytosol"/>
    <property type="evidence" value="ECO:0007669"/>
    <property type="project" value="TreeGrafter"/>
</dbReference>
<dbReference type="InterPro" id="IPR048228">
    <property type="entry name" value="HelD_bacillota"/>
</dbReference>
<dbReference type="PANTHER" id="PTHR11070">
    <property type="entry name" value="UVRD / RECB / PCRA DNA HELICASE FAMILY MEMBER"/>
    <property type="match status" value="1"/>
</dbReference>
<dbReference type="GO" id="GO:0016787">
    <property type="term" value="F:hydrolase activity"/>
    <property type="evidence" value="ECO:0007669"/>
    <property type="project" value="UniProtKB-UniRule"/>
</dbReference>
<dbReference type="AlphaFoldDB" id="V7HUR3"/>
<feature type="coiled-coil region" evidence="6">
    <location>
        <begin position="1"/>
        <end position="53"/>
    </location>
</feature>
<evidence type="ECO:0000259" key="7">
    <source>
        <dbReference type="PROSITE" id="PS51198"/>
    </source>
</evidence>
<dbReference type="PROSITE" id="PS51198">
    <property type="entry name" value="UVRD_HELICASE_ATP_BIND"/>
    <property type="match status" value="1"/>
</dbReference>
<sequence length="765" mass="87566">MKKTKNEVNLMQEEQQKEQVRVDNVLAKIKDSIQKQEAEVQKAEAERSLVEKNYVQNARINTLEVDDQMETNAEVQQQKQLVAKNLENETILKNQLEVLKLLKDSPYFGRIDIQDPGDDVEQLYIGTASYVDENQDFLIYDWRAPISSIYYNGTLGSVAYETPGGQFTTELLKKRQFNIQEGQIVNMFDTNETIGDEILQAVLGQQSDEYMHNIVATIQKEQNDIIRDTYHDLLLVQGVAGSGKTSAILQRIAFLLYHSRTELSADQIVLFSPNLLFSHYISEVLPSLGEKNMQQVTLAQFLAQRLQGLKVQTLFERYEEKEKLSAQVLTARQEKEAANFMHLVESYVATVPATDLKFNDLYLEGQVIFTKEEILTLYQELPSLMQPKHRFEETKKQLFSLLKKRIRTESHQDWAQEAVNYLSDQEYHQLLVDKSELEDDYQGQLDYLAYQLVKKKFAPIYDAIYNNFFFDAYAQYSHFLGQVLPNGLASYNENLEFHQLALEDCAPLLYLRDLLTGNGQNRSVAHLFIDEMQDYTLAQLIYLHHAFPKAKLTLLGDAEQALFNPLMSPRDFLQKLQENLGIKKSRVISLNKSYRSTKNITDYMKAILPDGDLIQAFTRQGDLPRVLVSNNQELGLATLKKEIQAQLAQDSTVALITKDAQQSQELYYALHQDFDLTLLNNNDQGLPKGVIILPIYLAKGLEFDNVIAVDVSATNYHGPDSLGILYTICSRAMHHLTLISFGPLAEPLKKIDPDLYQLQADFYLA</sequence>
<proteinExistence type="predicted"/>
<feature type="binding site" evidence="5">
    <location>
        <begin position="238"/>
        <end position="245"/>
    </location>
    <ligand>
        <name>ATP</name>
        <dbReference type="ChEBI" id="CHEBI:30616"/>
    </ligand>
</feature>
<dbReference type="Pfam" id="PF13538">
    <property type="entry name" value="UvrD_C_2"/>
    <property type="match status" value="1"/>
</dbReference>
<dbReference type="PANTHER" id="PTHR11070:SF17">
    <property type="entry name" value="DNA HELICASE IV"/>
    <property type="match status" value="1"/>
</dbReference>
<keyword evidence="3 5" id="KW-0347">Helicase</keyword>
<feature type="domain" description="UvrD-like helicase ATP-binding" evidence="7">
    <location>
        <begin position="217"/>
        <end position="597"/>
    </location>
</feature>
<dbReference type="GO" id="GO:0003677">
    <property type="term" value="F:DNA binding"/>
    <property type="evidence" value="ECO:0007669"/>
    <property type="project" value="InterPro"/>
</dbReference>
<dbReference type="Proteomes" id="UP000018559">
    <property type="component" value="Unassembled WGS sequence"/>
</dbReference>
<evidence type="ECO:0000256" key="4">
    <source>
        <dbReference type="ARBA" id="ARBA00022840"/>
    </source>
</evidence>
<reference evidence="8 9" key="1">
    <citation type="journal article" date="2014" name="Genome Announc.">
        <title>The Genome of the Predominant Equine Lactobacillus Species, Lactobacillus equi, Is Reflective of Its Lifestyle Adaptations to an Herbivorous Host.</title>
        <authorList>
            <person name="O'Donnell M.M."/>
            <person name="Harris H.M."/>
            <person name="O'Toole P.W."/>
            <person name="Ross R.P."/>
        </authorList>
    </citation>
    <scope>NUCLEOTIDE SEQUENCE [LARGE SCALE GENOMIC DNA]</scope>
    <source>
        <strain evidence="8 9">DPC 6820</strain>
    </source>
</reference>
<protein>
    <submittedName>
        <fullName evidence="8">ATP-dependent DNA helicase</fullName>
    </submittedName>
</protein>